<dbReference type="RefSeq" id="WP_215488584.1">
    <property type="nucleotide sequence ID" value="NZ_BAAAPJ010000002.1"/>
</dbReference>
<organism evidence="1 2">
    <name type="scientific">Microbacterium flavum</name>
    <dbReference type="NCBI Taxonomy" id="415216"/>
    <lineage>
        <taxon>Bacteria</taxon>
        <taxon>Bacillati</taxon>
        <taxon>Actinomycetota</taxon>
        <taxon>Actinomycetes</taxon>
        <taxon>Micrococcales</taxon>
        <taxon>Microbacteriaceae</taxon>
        <taxon>Microbacterium</taxon>
    </lineage>
</organism>
<gene>
    <name evidence="1" type="ORF">J0P97_14930</name>
</gene>
<accession>A0ABS5XY49</accession>
<name>A0ABS5XY49_9MICO</name>
<evidence type="ECO:0000313" key="1">
    <source>
        <dbReference type="EMBL" id="MBT8799351.1"/>
    </source>
</evidence>
<proteinExistence type="predicted"/>
<sequence>MTLHVDFDHDLWVYVPAEWPWEGFASLEQWSSALVGALSDAYGYDASMREWLTATVEGMSRSVDDEEHRFAYLSRPHEAIGIASIYELPARTDAELASLVGVGDPRATRPVIAEPFTGGRLGPGLTATRHIQDEDGTISVVTHWAWRIDERDVLMIVGDFDLARFEALRPDYDGLARAIGTAD</sequence>
<keyword evidence="2" id="KW-1185">Reference proteome</keyword>
<evidence type="ECO:0000313" key="2">
    <source>
        <dbReference type="Proteomes" id="UP000740605"/>
    </source>
</evidence>
<dbReference type="EMBL" id="JAFLHG010000018">
    <property type="protein sequence ID" value="MBT8799351.1"/>
    <property type="molecule type" value="Genomic_DNA"/>
</dbReference>
<comment type="caution">
    <text evidence="1">The sequence shown here is derived from an EMBL/GenBank/DDBJ whole genome shotgun (WGS) entry which is preliminary data.</text>
</comment>
<reference evidence="1 2" key="1">
    <citation type="submission" date="2021-03" db="EMBL/GenBank/DDBJ databases">
        <title>Microbacterium pauli sp. nov., isolated from microfiltered milk.</title>
        <authorList>
            <person name="Bellassi P."/>
            <person name="Fontana A."/>
            <person name="Callegari M.L."/>
            <person name="Lorenzo M."/>
            <person name="Cappa F."/>
        </authorList>
    </citation>
    <scope>NUCLEOTIDE SEQUENCE [LARGE SCALE GENOMIC DNA]</scope>
    <source>
        <strain evidence="1 2">DSM 18909</strain>
    </source>
</reference>
<protein>
    <submittedName>
        <fullName evidence="1">Uncharacterized protein</fullName>
    </submittedName>
</protein>
<dbReference type="Proteomes" id="UP000740605">
    <property type="component" value="Unassembled WGS sequence"/>
</dbReference>